<feature type="active site" description="Proton donor; for dehydratase activity" evidence="7">
    <location>
        <position position="1365"/>
    </location>
</feature>
<dbReference type="SMART" id="SM00823">
    <property type="entry name" value="PKS_PP"/>
    <property type="match status" value="1"/>
</dbReference>
<evidence type="ECO:0000313" key="11">
    <source>
        <dbReference type="EMBL" id="CAL8084895.1"/>
    </source>
</evidence>
<sequence>MQGFSAQIWLTSALTDEDVPNALTLCCSLKRVLTSRKIAVIYSSKVSKTLKESLNYGFDFLFHLEEDRNTAGLKNEEFVKLFALTLKSFEKCVYLSPNMLVLKNCDELLDQENENSQQFIWTEKGDASIFMVRPSLQAFHNLMQGLPARNGNSVDHYLRRWVTNQTTECRFIEEKYNRLISPQNGILLSSDKDISIVNMKEIPKSEISGGNIGFVGEEILQFRKSIHDQDVLPLLEALENLKISSVSSLSEIIPNNYKTEAIAIVGMSCRYPSANNLEEFWNILIEGKDATGNPPDFRWTRKQCSRNAKPEFRKTNAGFLKGPVDSFDAKFFGISPKEMVCMDPQHRLLHEMVWEGLEDAAMDPQFLYGTSGGVFIGSWTNDYGDILAHAGQDDFYRPYMGNSIGAAAARISHLLGLTGPSIATESGCSSAMVAVHLACRSLQRRETSFALACGVNLLLHPFDQDEIPMVLAPDGHCKTFDAKADGFARGEGCGVLVLKRLSDAVRDGDKVWAMIRGSGMTQEGVSKSMGTPTVQCESLAMKQALRDARVDPAHVSYVEAHGTGTVVGDPMEVAAIAKAYHSNQRKEPLLIGSVKTNVGHTESCSGITGIMKVVLAMQNEIIPPHRNFETLNPAIDLEAVPAKIPLESVKWSRTEGTPRYAGVSSFGITGTDAHVILEEAPVQHQNGLWSSSNYERRLHIMKISAKTDEAMDILLEDYTHHLKTNKNSDDFKDLAFTSNIGRADFSQRAIIIAKSKEDAVKSLEQNKLMRGEETKESLGKVCFLFTGQGSQYPGMAKELYETSPVFRMHFEYCEKILKNNYDIDISQVLWSNTNSNEVSRTIYSQTSIFCVEYALLKLWESWGVKADFALGHSLGEFAAAVCAGILTVEDAIKLVAERSGLIDELPRGKMLVIKADKQKVDALMKNFSGNDKKKVLDYAAVNSAEQTVVAGDSDVVVEFAQVCKEKNLKCIVLEATHAFHSKHMDPMLGDYRIVAKTVNKLDGNNCQYISGMRGNLVEADQVDAEYWVQHTREKVLFLDASKKAVELGCKTFIEIGPQPVLAALTMMNNDVQLQCLPSLKKTENEWETLMNTLGKLYVKGLQIDWKGFDQFYNRKKVNLPHYPFIGKKFWPDLLAVTGSTIHPLVGTVIQNASSTKLFQSGLNLRALEYVKDHAIGDHVIFPGAGYLEMCLAAGLATIEGSTDFLPPPSRPMKVENLSIEAPLVLQESKTCQVQTIVDLNTSKENSLDWNDVNIKIFHKLESETTKWLSHAQATFSPLPSVEEKNVPFDTNLFQQTLSQPSNDSSALTEVYDKLASVGLKFGPTFRSIEKLWRDEDSKTLLAKVKVPSTEQQSQANYIIHPVVLDAMIQAVMMLRHTANLKRKLYVPIKIDKFVWLSATDPSSDLYIHAFSSTPEGSTISTDSAILVDSTGKQLAIMSSVEFIDTTIKAIEAVVEQQNTLLPDMWEQIWKATANQAEKRFDPKPAAGRFYDDEFEAHIQKDFNTPEPHINDTFEKLRELCYLYFLRALNDSGWNPTLHQSFSETSLFQELKFQANSRKYFSFILSILEEEGILQKSFPTETDDTTWKVVKMPPSKETILKSLNSPVLKTDLVKSFNPTLLLTKFGENLSEILKGQVSALGILFPEKDNGWPSVGDFYNSYATLFRIADLTGAVCTQRFKHVAAIAEKQTLYDQKPLVRILEVGAGTGAMTWDFLKALDELDIDFEYTYTDISAAFFPDAQKRFEKYLGKMVFKKLNIEEDPMDQGFAPEYFDYVYMAEVIHATKDIQESLRNIRILMRPYANMDMLEQTRVNRLVTYLFGSLEGFWRFQDLELRPQHCTLSKENWKKVYERSGFQVDGVLSAVNDHHSYVCVHKTEDKVEEKNPKNQKVWLVFQPKESNSTKNVEAISFLKEKIEGVEGRKVVTITEGDDEFIEEEDSFKLRGNKEEDFQALFKAFDTRQVGVEGVLYCWPLDEKKISQDEILQPYFHLVKAVVTLKLSKKPKIIAVTESSTPVEDNDLFHFHSGTLWAFTKSLKNEYAEINCRCIEIQSNLDPVRLQALFYEIWQCDKEIQVAYHGTTRYVPRFTSHKPQNNALKLPKGTDKFKLILPESKAIADLQFCPLELGNLKDDEVEVQIKTSALNFRDVLSVLKPSEEFKNINTVGFDFAGVIKKVGEKVTKWKVGDIVCGCNAQNSALPSHVNMLENSLLSLSPNMTVCDAATIPAVYMTSVLCLLDVAKIKKDDVVLLHTASGGVGLSAIEICKHVGCTIIATAGSKRKQNYLRSLGIQHIFHSRNTKYGDQILELTNGRGVDVVLNSLTSEGFKEATLKACAKGARFIEMSKLNIWKPEEVKELRPDVDYTVVDLSSADEKEIRRLVLRLEELQKSNVIQPIPHIRFDGLNIREALQYMQKAKHVGKIVCVMPELRNKAGEMELYTPMFNDRSTYLITGGLGGIGFVVCQWMLEMGAKHVLLAGRSLPNPSTLSKINELNSFGANVIPVQLDVGNFSQCEKLIKIDIEKMSLPALRGVMHAAGTLSDGLISNQEWSKLSSTFNTKVEGTLNLHKLTENLSLEHFVIFSSSAALFGTPGQCNHAAGNMFEDNFIHYRNSIGLPGTSVNWGQWGEVGVATEIDIPGINPISNLQGVKALEYALKSQRTQTAAINIKSFVILAKLLPYLSTYLDERIWTKSSGNSSIAIKSDEFWELYDSKDVLEEKAEVIKEQLRSILRSILKLDDSDKVDDNANFQEMGVDSLMFVEIKNSLQSLMGERLIVNASTLKDCSTITILADTLVELIEGAQAGANIKPTAEEVNALIREDCQLPETIKAKEGQNAVNVGDIRTILLTGCTGTLGPYMLERLTNLAQISQVVCLMRPGKKESMKDRLNKILEEKSLLSKINMEKVRLVSGNVALEHLGLEPENWSELSQNVDAIAHCAAHVAHTEYYRKKESKSDTRAVNIGGTKNILEFACEAKLKHVFNASSLLSVPKVDEEGIIVETWPNVEDMDDVTPFAYPISKHVSDLLLKEAVERGIPCKASRLPLIVGESETGCCVAESNHVYLRYIFIMKNGMMPSVPFALPMLPVDVCADVSTRLFFDNRESSQVYNVNHLKPDLDQEFVEVAKKFGYHIETVELSEFTKKIRETVESKESTLSAFADLYKDEDTFLSHYSQSPVIKQWLEGNEKVFSSSNVPNIVPDFYEMQRPTMEYVYKDLMFLKGKGWFEKAGLATLDSEAAKNSAVVTK</sequence>
<feature type="domain" description="PKS/mFAS DH" evidence="10">
    <location>
        <begin position="1142"/>
        <end position="1451"/>
    </location>
</feature>
<dbReference type="Gene3D" id="3.90.180.10">
    <property type="entry name" value="Medium-chain alcohol dehydrogenases, catalytic domain"/>
    <property type="match status" value="1"/>
</dbReference>
<dbReference type="InterPro" id="IPR016039">
    <property type="entry name" value="Thiolase-like"/>
</dbReference>
<dbReference type="Proteomes" id="UP001642540">
    <property type="component" value="Unassembled WGS sequence"/>
</dbReference>
<dbReference type="Gene3D" id="3.40.366.10">
    <property type="entry name" value="Malonyl-Coenzyme A Acyl Carrier Protein, domain 2"/>
    <property type="match status" value="1"/>
</dbReference>
<keyword evidence="6" id="KW-0012">Acyltransferase</keyword>
<dbReference type="PROSITE" id="PS50075">
    <property type="entry name" value="CARRIER"/>
    <property type="match status" value="1"/>
</dbReference>
<feature type="domain" description="Ketosynthase family 3 (KS3)" evidence="9">
    <location>
        <begin position="259"/>
        <end position="679"/>
    </location>
</feature>
<dbReference type="InterPro" id="IPR049552">
    <property type="entry name" value="PKS_DH_N"/>
</dbReference>
<dbReference type="InterPro" id="IPR013120">
    <property type="entry name" value="FAR_NAD-bd"/>
</dbReference>
<dbReference type="InterPro" id="IPR029063">
    <property type="entry name" value="SAM-dependent_MTases_sf"/>
</dbReference>
<dbReference type="Pfam" id="PF00550">
    <property type="entry name" value="PP-binding"/>
    <property type="match status" value="1"/>
</dbReference>
<dbReference type="InterPro" id="IPR018201">
    <property type="entry name" value="Ketoacyl_synth_AS"/>
</dbReference>
<evidence type="ECO:0000256" key="4">
    <source>
        <dbReference type="ARBA" id="ARBA00022857"/>
    </source>
</evidence>
<dbReference type="InterPro" id="IPR013968">
    <property type="entry name" value="PKS_KR"/>
</dbReference>
<dbReference type="SMART" id="SM00822">
    <property type="entry name" value="PKS_KR"/>
    <property type="match status" value="1"/>
</dbReference>
<dbReference type="InterPro" id="IPR013149">
    <property type="entry name" value="ADH-like_C"/>
</dbReference>
<dbReference type="SUPFAM" id="SSF53335">
    <property type="entry name" value="S-adenosyl-L-methionine-dependent methyltransferases"/>
    <property type="match status" value="1"/>
</dbReference>
<dbReference type="SMART" id="SM00829">
    <property type="entry name" value="PKS_ER"/>
    <property type="match status" value="1"/>
</dbReference>
<dbReference type="Pfam" id="PF00698">
    <property type="entry name" value="Acyl_transf_1"/>
    <property type="match status" value="1"/>
</dbReference>
<dbReference type="Pfam" id="PF02801">
    <property type="entry name" value="Ketoacyl-synt_C"/>
    <property type="match status" value="1"/>
</dbReference>
<dbReference type="SUPFAM" id="SSF51735">
    <property type="entry name" value="NAD(P)-binding Rossmann-fold domains"/>
    <property type="match status" value="4"/>
</dbReference>
<feature type="domain" description="Carrier" evidence="8">
    <location>
        <begin position="2716"/>
        <end position="2793"/>
    </location>
</feature>
<dbReference type="InterPro" id="IPR036736">
    <property type="entry name" value="ACP-like_sf"/>
</dbReference>
<dbReference type="InterPro" id="IPR050444">
    <property type="entry name" value="Polyketide_Synthase"/>
</dbReference>
<dbReference type="InterPro" id="IPR020843">
    <property type="entry name" value="ER"/>
</dbReference>
<comment type="caution">
    <text evidence="11">The sequence shown here is derived from an EMBL/GenBank/DDBJ whole genome shotgun (WGS) entry which is preliminary data.</text>
</comment>
<dbReference type="SUPFAM" id="SSF53901">
    <property type="entry name" value="Thiolase-like"/>
    <property type="match status" value="1"/>
</dbReference>
<keyword evidence="2" id="KW-0597">Phosphoprotein</keyword>
<dbReference type="Pfam" id="PF08242">
    <property type="entry name" value="Methyltransf_12"/>
    <property type="match status" value="1"/>
</dbReference>
<keyword evidence="1" id="KW-0596">Phosphopantetheine</keyword>
<dbReference type="InterPro" id="IPR036291">
    <property type="entry name" value="NAD(P)-bd_dom_sf"/>
</dbReference>
<evidence type="ECO:0000256" key="5">
    <source>
        <dbReference type="ARBA" id="ARBA00023268"/>
    </source>
</evidence>
<feature type="region of interest" description="N-terminal hotdog fold" evidence="7">
    <location>
        <begin position="1142"/>
        <end position="1282"/>
    </location>
</feature>
<dbReference type="SMART" id="SM00825">
    <property type="entry name" value="PKS_KS"/>
    <property type="match status" value="1"/>
</dbReference>
<dbReference type="Gene3D" id="1.10.1200.10">
    <property type="entry name" value="ACP-like"/>
    <property type="match status" value="1"/>
</dbReference>
<dbReference type="InterPro" id="IPR049490">
    <property type="entry name" value="C883_1060-like_KR_N"/>
</dbReference>
<evidence type="ECO:0000259" key="10">
    <source>
        <dbReference type="PROSITE" id="PS52019"/>
    </source>
</evidence>
<dbReference type="SUPFAM" id="SSF53448">
    <property type="entry name" value="Nucleotide-diphospho-sugar transferases"/>
    <property type="match status" value="1"/>
</dbReference>
<dbReference type="InterPro" id="IPR013154">
    <property type="entry name" value="ADH-like_N"/>
</dbReference>
<dbReference type="InterPro" id="IPR029044">
    <property type="entry name" value="Nucleotide-diphossugar_trans"/>
</dbReference>
<dbReference type="InterPro" id="IPR020806">
    <property type="entry name" value="PKS_PP-bd"/>
</dbReference>
<dbReference type="InterPro" id="IPR014031">
    <property type="entry name" value="Ketoacyl_synth_C"/>
</dbReference>
<feature type="region of interest" description="C-terminal hotdog fold" evidence="7">
    <location>
        <begin position="1302"/>
        <end position="1451"/>
    </location>
</feature>
<dbReference type="Pfam" id="PF07993">
    <property type="entry name" value="NAD_binding_4"/>
    <property type="match status" value="1"/>
</dbReference>
<dbReference type="InterPro" id="IPR042104">
    <property type="entry name" value="PKS_dehydratase_sf"/>
</dbReference>
<dbReference type="Gene3D" id="3.40.50.720">
    <property type="entry name" value="NAD(P)-binding Rossmann-like Domain"/>
    <property type="match status" value="4"/>
</dbReference>
<keyword evidence="3" id="KW-0808">Transferase</keyword>
<dbReference type="InterPro" id="IPR020841">
    <property type="entry name" value="PKS_Beta-ketoAc_synthase_dom"/>
</dbReference>
<organism evidence="11 12">
    <name type="scientific">Orchesella dallaii</name>
    <dbReference type="NCBI Taxonomy" id="48710"/>
    <lineage>
        <taxon>Eukaryota</taxon>
        <taxon>Metazoa</taxon>
        <taxon>Ecdysozoa</taxon>
        <taxon>Arthropoda</taxon>
        <taxon>Hexapoda</taxon>
        <taxon>Collembola</taxon>
        <taxon>Entomobryomorpha</taxon>
        <taxon>Entomobryoidea</taxon>
        <taxon>Orchesellidae</taxon>
        <taxon>Orchesellinae</taxon>
        <taxon>Orchesella</taxon>
    </lineage>
</organism>
<dbReference type="Pfam" id="PF00109">
    <property type="entry name" value="ketoacyl-synt"/>
    <property type="match status" value="1"/>
</dbReference>
<evidence type="ECO:0000256" key="2">
    <source>
        <dbReference type="ARBA" id="ARBA00022553"/>
    </source>
</evidence>
<accession>A0ABP1Q0R8</accession>
<gene>
    <name evidence="11" type="ORF">ODALV1_LOCUS5938</name>
</gene>
<dbReference type="InterPro" id="IPR049900">
    <property type="entry name" value="PKS_mFAS_DH"/>
</dbReference>
<dbReference type="Pfam" id="PF00107">
    <property type="entry name" value="ADH_zinc_N"/>
    <property type="match status" value="1"/>
</dbReference>
<dbReference type="SMART" id="SM00826">
    <property type="entry name" value="PKS_DH"/>
    <property type="match status" value="1"/>
</dbReference>
<dbReference type="SUPFAM" id="SSF47336">
    <property type="entry name" value="ACP-like"/>
    <property type="match status" value="1"/>
</dbReference>
<dbReference type="InterPro" id="IPR014030">
    <property type="entry name" value="Ketoacyl_synth_N"/>
</dbReference>
<keyword evidence="4" id="KW-0521">NADP</keyword>
<dbReference type="Pfam" id="PF14765">
    <property type="entry name" value="PS-DH"/>
    <property type="match status" value="1"/>
</dbReference>
<dbReference type="InterPro" id="IPR013217">
    <property type="entry name" value="Methyltransf_12"/>
</dbReference>
<evidence type="ECO:0000313" key="12">
    <source>
        <dbReference type="Proteomes" id="UP001642540"/>
    </source>
</evidence>
<dbReference type="Gene3D" id="3.30.70.250">
    <property type="entry name" value="Malonyl-CoA ACP transacylase, ACP-binding"/>
    <property type="match status" value="1"/>
</dbReference>
<dbReference type="SMART" id="SM00827">
    <property type="entry name" value="PKS_AT"/>
    <property type="match status" value="1"/>
</dbReference>
<evidence type="ECO:0000259" key="8">
    <source>
        <dbReference type="PROSITE" id="PS50075"/>
    </source>
</evidence>
<protein>
    <submittedName>
        <fullName evidence="11">Uncharacterized protein</fullName>
    </submittedName>
</protein>
<dbReference type="Pfam" id="PF08240">
    <property type="entry name" value="ADH_N"/>
    <property type="match status" value="1"/>
</dbReference>
<evidence type="ECO:0000256" key="1">
    <source>
        <dbReference type="ARBA" id="ARBA00022450"/>
    </source>
</evidence>
<dbReference type="PROSITE" id="PS00606">
    <property type="entry name" value="KS3_1"/>
    <property type="match status" value="1"/>
</dbReference>
<evidence type="ECO:0000256" key="7">
    <source>
        <dbReference type="PROSITE-ProRule" id="PRU01363"/>
    </source>
</evidence>
<dbReference type="CDD" id="cd00833">
    <property type="entry name" value="PKS"/>
    <property type="match status" value="1"/>
</dbReference>
<dbReference type="InterPro" id="IPR020807">
    <property type="entry name" value="PKS_DH"/>
</dbReference>
<dbReference type="InterPro" id="IPR011032">
    <property type="entry name" value="GroES-like_sf"/>
</dbReference>
<dbReference type="SUPFAM" id="SSF55048">
    <property type="entry name" value="Probable ACP-binding domain of malonyl-CoA ACP transacylase"/>
    <property type="match status" value="1"/>
</dbReference>
<dbReference type="Gene3D" id="3.10.129.110">
    <property type="entry name" value="Polyketide synthase dehydratase"/>
    <property type="match status" value="1"/>
</dbReference>
<dbReference type="InterPro" id="IPR057326">
    <property type="entry name" value="KR_dom"/>
</dbReference>
<keyword evidence="12" id="KW-1185">Reference proteome</keyword>
<dbReference type="InterPro" id="IPR049551">
    <property type="entry name" value="PKS_DH_C"/>
</dbReference>
<dbReference type="SUPFAM" id="SSF52151">
    <property type="entry name" value="FabD/lysophospholipase-like"/>
    <property type="match status" value="1"/>
</dbReference>
<dbReference type="Gene3D" id="3.40.50.150">
    <property type="entry name" value="Vaccinia Virus protein VP39"/>
    <property type="match status" value="1"/>
</dbReference>
<evidence type="ECO:0000256" key="6">
    <source>
        <dbReference type="ARBA" id="ARBA00023315"/>
    </source>
</evidence>
<dbReference type="InterPro" id="IPR009081">
    <property type="entry name" value="PP-bd_ACP"/>
</dbReference>
<dbReference type="Pfam" id="PF21394">
    <property type="entry name" value="Beta-ketacyl_N"/>
    <property type="match status" value="1"/>
</dbReference>
<dbReference type="SUPFAM" id="SSF50129">
    <property type="entry name" value="GroES-like"/>
    <property type="match status" value="1"/>
</dbReference>
<dbReference type="InterPro" id="IPR016035">
    <property type="entry name" value="Acyl_Trfase/lysoPLipase"/>
</dbReference>
<dbReference type="Gene3D" id="3.30.70.3290">
    <property type="match status" value="1"/>
</dbReference>
<evidence type="ECO:0000259" key="9">
    <source>
        <dbReference type="PROSITE" id="PS52004"/>
    </source>
</evidence>
<dbReference type="PANTHER" id="PTHR45681">
    <property type="entry name" value="POLYKETIDE SYNTHASE 44-RELATED"/>
    <property type="match status" value="1"/>
</dbReference>
<dbReference type="CDD" id="cd05195">
    <property type="entry name" value="enoyl_red"/>
    <property type="match status" value="1"/>
</dbReference>
<reference evidence="11 12" key="1">
    <citation type="submission" date="2024-08" db="EMBL/GenBank/DDBJ databases">
        <authorList>
            <person name="Cucini C."/>
            <person name="Frati F."/>
        </authorList>
    </citation>
    <scope>NUCLEOTIDE SEQUENCE [LARGE SCALE GENOMIC DNA]</scope>
</reference>
<dbReference type="InterPro" id="IPR001227">
    <property type="entry name" value="Ac_transferase_dom_sf"/>
</dbReference>
<dbReference type="InterPro" id="IPR014043">
    <property type="entry name" value="Acyl_transferase_dom"/>
</dbReference>
<proteinExistence type="predicted"/>
<dbReference type="PANTHER" id="PTHR45681:SF6">
    <property type="entry name" value="POLYKETIDE SYNTHASE 37"/>
    <property type="match status" value="1"/>
</dbReference>
<name>A0ABP1Q0R8_9HEXA</name>
<dbReference type="Gene3D" id="3.90.550.10">
    <property type="entry name" value="Spore Coat Polysaccharide Biosynthesis Protein SpsA, Chain A"/>
    <property type="match status" value="1"/>
</dbReference>
<feature type="active site" description="Proton acceptor; for dehydratase activity" evidence="7">
    <location>
        <position position="1173"/>
    </location>
</feature>
<dbReference type="CDD" id="cd02440">
    <property type="entry name" value="AdoMet_MTases"/>
    <property type="match status" value="1"/>
</dbReference>
<dbReference type="PROSITE" id="PS52004">
    <property type="entry name" value="KS3_2"/>
    <property type="match status" value="1"/>
</dbReference>
<dbReference type="InterPro" id="IPR016036">
    <property type="entry name" value="Malonyl_transacylase_ACP-bd"/>
</dbReference>
<dbReference type="Pfam" id="PF21089">
    <property type="entry name" value="PKS_DH_N"/>
    <property type="match status" value="1"/>
</dbReference>
<dbReference type="Gene3D" id="3.40.47.10">
    <property type="match status" value="1"/>
</dbReference>
<dbReference type="PROSITE" id="PS52019">
    <property type="entry name" value="PKS_MFAS_DH"/>
    <property type="match status" value="1"/>
</dbReference>
<evidence type="ECO:0000256" key="3">
    <source>
        <dbReference type="ARBA" id="ARBA00022679"/>
    </source>
</evidence>
<dbReference type="Pfam" id="PF08659">
    <property type="entry name" value="KR"/>
    <property type="match status" value="1"/>
</dbReference>
<dbReference type="EMBL" id="CAXLJM020000019">
    <property type="protein sequence ID" value="CAL8084895.1"/>
    <property type="molecule type" value="Genomic_DNA"/>
</dbReference>
<keyword evidence="5" id="KW-0511">Multifunctional enzyme</keyword>
<dbReference type="Pfam" id="PF22621">
    <property type="entry name" value="CurL-like_PKS_C"/>
    <property type="match status" value="1"/>
</dbReference>